<reference evidence="3" key="1">
    <citation type="submission" date="2022-11" db="UniProtKB">
        <authorList>
            <consortium name="WormBaseParasite"/>
        </authorList>
    </citation>
    <scope>IDENTIFICATION</scope>
</reference>
<organism evidence="2 3">
    <name type="scientific">Romanomermis culicivorax</name>
    <name type="common">Nematode worm</name>
    <dbReference type="NCBI Taxonomy" id="13658"/>
    <lineage>
        <taxon>Eukaryota</taxon>
        <taxon>Metazoa</taxon>
        <taxon>Ecdysozoa</taxon>
        <taxon>Nematoda</taxon>
        <taxon>Enoplea</taxon>
        <taxon>Dorylaimia</taxon>
        <taxon>Mermithida</taxon>
        <taxon>Mermithoidea</taxon>
        <taxon>Mermithidae</taxon>
        <taxon>Romanomermis</taxon>
    </lineage>
</organism>
<evidence type="ECO:0000256" key="1">
    <source>
        <dbReference type="SAM" id="MobiDB-lite"/>
    </source>
</evidence>
<accession>A0A915J5L9</accession>
<dbReference type="AlphaFoldDB" id="A0A915J5L9"/>
<dbReference type="WBParaSite" id="nRc.2.0.1.t21430-RA">
    <property type="protein sequence ID" value="nRc.2.0.1.t21430-RA"/>
    <property type="gene ID" value="nRc.2.0.1.g21430"/>
</dbReference>
<keyword evidence="2" id="KW-1185">Reference proteome</keyword>
<proteinExistence type="predicted"/>
<sequence>MKISKYELEKTKYKFENRGTGFIHTQEIHPVPDRQELWFISPLGDASSRSLPLIHSPNDRTMTNKSKRVTTNNNNNSQWSLSTLMCSCCCKSNSYCSDDDYENENSRYEREKNKNPEIAYLINDTCRHTVVLEDNVFDEADDKSFPHPILVADYWTSIDRRLSRRLFGSDNNNGQEVSFCKSPTKSDISSSSIYSPSTKRRIMNLLNKRKTILGIFTDGGGHAEISLTPFGSLL</sequence>
<dbReference type="Proteomes" id="UP000887565">
    <property type="component" value="Unplaced"/>
</dbReference>
<name>A0A915J5L9_ROMCU</name>
<evidence type="ECO:0000313" key="3">
    <source>
        <dbReference type="WBParaSite" id="nRc.2.0.1.t21430-RA"/>
    </source>
</evidence>
<protein>
    <submittedName>
        <fullName evidence="3">Uncharacterized protein</fullName>
    </submittedName>
</protein>
<evidence type="ECO:0000313" key="2">
    <source>
        <dbReference type="Proteomes" id="UP000887565"/>
    </source>
</evidence>
<feature type="compositionally biased region" description="Polar residues" evidence="1">
    <location>
        <begin position="59"/>
        <end position="74"/>
    </location>
</feature>
<feature type="region of interest" description="Disordered" evidence="1">
    <location>
        <begin position="50"/>
        <end position="74"/>
    </location>
</feature>